<evidence type="ECO:0000313" key="11">
    <source>
        <dbReference type="EMBL" id="ODR49403.1"/>
    </source>
</evidence>
<dbReference type="Pfam" id="PF04542">
    <property type="entry name" value="Sigma70_r2"/>
    <property type="match status" value="1"/>
</dbReference>
<dbReference type="CDD" id="cd06171">
    <property type="entry name" value="Sigma70_r4"/>
    <property type="match status" value="1"/>
</dbReference>
<comment type="function">
    <text evidence="6">Sigma factors are initiation factors that promote the attachment of RNA polymerase to specific initiation sites and are then released.</text>
</comment>
<reference evidence="11 12" key="2">
    <citation type="submission" date="2016-08" db="EMBL/GenBank/DDBJ databases">
        <authorList>
            <person name="Seilhamer J.J."/>
        </authorList>
    </citation>
    <scope>NUCLEOTIDE SEQUENCE [LARGE SCALE GENOMIC DNA]</scope>
    <source>
        <strain evidence="11 12">NML150140-1</strain>
    </source>
</reference>
<comment type="caution">
    <text evidence="11">The sequence shown here is derived from an EMBL/GenBank/DDBJ whole genome shotgun (WGS) entry which is preliminary data.</text>
</comment>
<evidence type="ECO:0000256" key="4">
    <source>
        <dbReference type="ARBA" id="ARBA00023125"/>
    </source>
</evidence>
<dbReference type="FunFam" id="1.10.601.10:FF:000001">
    <property type="entry name" value="RNA polymerase sigma factor SigA"/>
    <property type="match status" value="1"/>
</dbReference>
<gene>
    <name evidence="11" type="ORF">BEI59_18175</name>
    <name evidence="10" type="ORF">BEI63_25545</name>
</gene>
<evidence type="ECO:0000259" key="8">
    <source>
        <dbReference type="PROSITE" id="PS00715"/>
    </source>
</evidence>
<keyword evidence="13" id="KW-1185">Reference proteome</keyword>
<reference evidence="10 13" key="1">
    <citation type="submission" date="2016-08" db="EMBL/GenBank/DDBJ databases">
        <title>Characterization of Isolates of Eisenbergiella tayi Derived from Blood Cultures, Using Whole Genome Sequencing.</title>
        <authorList>
            <person name="Bernier A.-M."/>
            <person name="Burdz T."/>
            <person name="Wiebe D."/>
            <person name="Bernard K."/>
        </authorList>
    </citation>
    <scope>NUCLEOTIDE SEQUENCE [LARGE SCALE GENOMIC DNA]</scope>
    <source>
        <strain evidence="10 13">NML120146</strain>
    </source>
</reference>
<dbReference type="AlphaFoldDB" id="A0A1E3UFJ1"/>
<feature type="domain" description="RNA polymerase sigma-70" evidence="9">
    <location>
        <begin position="291"/>
        <end position="317"/>
    </location>
</feature>
<dbReference type="InterPro" id="IPR009042">
    <property type="entry name" value="RNA_pol_sigma70_r1_2"/>
</dbReference>
<dbReference type="EMBL" id="MEHD01000043">
    <property type="protein sequence ID" value="ODR48219.1"/>
    <property type="molecule type" value="Genomic_DNA"/>
</dbReference>
<evidence type="ECO:0000256" key="2">
    <source>
        <dbReference type="ARBA" id="ARBA00023015"/>
    </source>
</evidence>
<evidence type="ECO:0000256" key="5">
    <source>
        <dbReference type="ARBA" id="ARBA00023163"/>
    </source>
</evidence>
<dbReference type="Pfam" id="PF00140">
    <property type="entry name" value="Sigma70_r1_2"/>
    <property type="match status" value="1"/>
</dbReference>
<dbReference type="GO" id="GO:0006352">
    <property type="term" value="P:DNA-templated transcription initiation"/>
    <property type="evidence" value="ECO:0007669"/>
    <property type="project" value="InterPro"/>
</dbReference>
<dbReference type="InterPro" id="IPR050239">
    <property type="entry name" value="Sigma-70_RNA_pol_init_factors"/>
</dbReference>
<comment type="similarity">
    <text evidence="1 6">Belongs to the sigma-70 factor family.</text>
</comment>
<dbReference type="EMBL" id="MEHA01000013">
    <property type="protein sequence ID" value="ODR49403.1"/>
    <property type="molecule type" value="Genomic_DNA"/>
</dbReference>
<keyword evidence="2 6" id="KW-0805">Transcription regulation</keyword>
<dbReference type="PROSITE" id="PS00715">
    <property type="entry name" value="SIGMA70_1"/>
    <property type="match status" value="1"/>
</dbReference>
<evidence type="ECO:0000259" key="9">
    <source>
        <dbReference type="PROSITE" id="PS00716"/>
    </source>
</evidence>
<accession>A0A1E3UFJ1</accession>
<organism evidence="11 12">
    <name type="scientific">Eisenbergiella tayi</name>
    <dbReference type="NCBI Taxonomy" id="1432052"/>
    <lineage>
        <taxon>Bacteria</taxon>
        <taxon>Bacillati</taxon>
        <taxon>Bacillota</taxon>
        <taxon>Clostridia</taxon>
        <taxon>Lachnospirales</taxon>
        <taxon>Lachnospiraceae</taxon>
        <taxon>Eisenbergiella</taxon>
    </lineage>
</organism>
<keyword evidence="5 6" id="KW-0804">Transcription</keyword>
<evidence type="ECO:0000313" key="10">
    <source>
        <dbReference type="EMBL" id="ODR48219.1"/>
    </source>
</evidence>
<evidence type="ECO:0000256" key="3">
    <source>
        <dbReference type="ARBA" id="ARBA00023082"/>
    </source>
</evidence>
<dbReference type="NCBIfam" id="TIGR02937">
    <property type="entry name" value="sigma70-ECF"/>
    <property type="match status" value="1"/>
</dbReference>
<name>A0A1E3UFJ1_9FIRM</name>
<dbReference type="Gene3D" id="1.20.120.1810">
    <property type="match status" value="1"/>
</dbReference>
<dbReference type="Pfam" id="PF04545">
    <property type="entry name" value="Sigma70_r4"/>
    <property type="match status" value="1"/>
</dbReference>
<dbReference type="GO" id="GO:0003677">
    <property type="term" value="F:DNA binding"/>
    <property type="evidence" value="ECO:0007669"/>
    <property type="project" value="UniProtKB-KW"/>
</dbReference>
<sequence>MKRKAEWMLGKKQLPELAEDTRKTEKIPEEMPGLDGREMPDNVEEGTGSALPDKFLTEDSVKTYLKEIGKFPLLSPEEELELAEAMERGDEAAKEKMIHSNLRLVVSVVKKYTPGSGMAFLDLIQEGNMGLMKAVERFDYHKGYKFSTYAIWWIRQAVTRAIADQARTIRVPVHMKESMNKIRRVSRKFLSEKGREPNQEEIGQLLGISVEKVKETMKYFGDTISLETPVGEEEDTSLADFISDDKMPEQYRNAEQGIIHEELLGVLETLSKREQTVLLLRFGFVDGRNWTLEEVGKLYHVTRERIRQIEGKAIKSLRQRRGVKDMREYID</sequence>
<proteinExistence type="inferred from homology"/>
<dbReference type="InterPro" id="IPR013324">
    <property type="entry name" value="RNA_pol_sigma_r3/r4-like"/>
</dbReference>
<protein>
    <recommendedName>
        <fullName evidence="6">RNA polymerase sigma factor</fullName>
    </recommendedName>
</protein>
<keyword evidence="3 6" id="KW-0731">Sigma factor</keyword>
<dbReference type="InterPro" id="IPR036388">
    <property type="entry name" value="WH-like_DNA-bd_sf"/>
</dbReference>
<dbReference type="Pfam" id="PF04539">
    <property type="entry name" value="Sigma70_r3"/>
    <property type="match status" value="1"/>
</dbReference>
<evidence type="ECO:0000256" key="6">
    <source>
        <dbReference type="RuleBase" id="RU362124"/>
    </source>
</evidence>
<dbReference type="PRINTS" id="PR00046">
    <property type="entry name" value="SIGMA70FCT"/>
</dbReference>
<dbReference type="Proteomes" id="UP000094869">
    <property type="component" value="Unassembled WGS sequence"/>
</dbReference>
<dbReference type="InterPro" id="IPR007630">
    <property type="entry name" value="RNA_pol_sigma70_r4"/>
</dbReference>
<dbReference type="InterPro" id="IPR013325">
    <property type="entry name" value="RNA_pol_sigma_r2"/>
</dbReference>
<feature type="region of interest" description="Disordered" evidence="7">
    <location>
        <begin position="1"/>
        <end position="52"/>
    </location>
</feature>
<dbReference type="PANTHER" id="PTHR30603">
    <property type="entry name" value="RNA POLYMERASE SIGMA FACTOR RPO"/>
    <property type="match status" value="1"/>
</dbReference>
<dbReference type="Proteomes" id="UP000094271">
    <property type="component" value="Unassembled WGS sequence"/>
</dbReference>
<keyword evidence="4 6" id="KW-0238">DNA-binding</keyword>
<evidence type="ECO:0000256" key="1">
    <source>
        <dbReference type="ARBA" id="ARBA00007788"/>
    </source>
</evidence>
<dbReference type="GO" id="GO:0016987">
    <property type="term" value="F:sigma factor activity"/>
    <property type="evidence" value="ECO:0007669"/>
    <property type="project" value="UniProtKB-KW"/>
</dbReference>
<feature type="compositionally biased region" description="Basic and acidic residues" evidence="7">
    <location>
        <begin position="19"/>
        <end position="40"/>
    </location>
</feature>
<dbReference type="SUPFAM" id="SSF88659">
    <property type="entry name" value="Sigma3 and sigma4 domains of RNA polymerase sigma factors"/>
    <property type="match status" value="2"/>
</dbReference>
<dbReference type="PANTHER" id="PTHR30603:SF60">
    <property type="entry name" value="RNA POLYMERASE SIGMA FACTOR RPOD"/>
    <property type="match status" value="1"/>
</dbReference>
<evidence type="ECO:0000313" key="13">
    <source>
        <dbReference type="Proteomes" id="UP000094869"/>
    </source>
</evidence>
<feature type="domain" description="RNA polymerase sigma-70" evidence="8">
    <location>
        <begin position="122"/>
        <end position="135"/>
    </location>
</feature>
<dbReference type="InterPro" id="IPR007627">
    <property type="entry name" value="RNA_pol_sigma70_r2"/>
</dbReference>
<dbReference type="PROSITE" id="PS00716">
    <property type="entry name" value="SIGMA70_2"/>
    <property type="match status" value="1"/>
</dbReference>
<dbReference type="InterPro" id="IPR014284">
    <property type="entry name" value="RNA_pol_sigma-70_dom"/>
</dbReference>
<dbReference type="InterPro" id="IPR007624">
    <property type="entry name" value="RNA_pol_sigma70_r3"/>
</dbReference>
<dbReference type="Gene3D" id="1.10.601.10">
    <property type="entry name" value="RNA Polymerase Primary Sigma Factor"/>
    <property type="match status" value="1"/>
</dbReference>
<evidence type="ECO:0000313" key="12">
    <source>
        <dbReference type="Proteomes" id="UP000094271"/>
    </source>
</evidence>
<dbReference type="InterPro" id="IPR000943">
    <property type="entry name" value="RNA_pol_sigma70"/>
</dbReference>
<evidence type="ECO:0000256" key="7">
    <source>
        <dbReference type="SAM" id="MobiDB-lite"/>
    </source>
</evidence>
<dbReference type="Gene3D" id="1.10.10.10">
    <property type="entry name" value="Winged helix-like DNA-binding domain superfamily/Winged helix DNA-binding domain"/>
    <property type="match status" value="2"/>
</dbReference>
<dbReference type="SUPFAM" id="SSF88946">
    <property type="entry name" value="Sigma2 domain of RNA polymerase sigma factors"/>
    <property type="match status" value="1"/>
</dbReference>